<name>A0A6A1WGU4_9ROSI</name>
<dbReference type="InterPro" id="IPR012951">
    <property type="entry name" value="BBE"/>
</dbReference>
<reference evidence="4 5" key="1">
    <citation type="journal article" date="2019" name="Plant Biotechnol. J.">
        <title>The red bayberry genome and genetic basis of sex determination.</title>
        <authorList>
            <person name="Jia H.M."/>
            <person name="Jia H.J."/>
            <person name="Cai Q.L."/>
            <person name="Wang Y."/>
            <person name="Zhao H.B."/>
            <person name="Yang W.F."/>
            <person name="Wang G.Y."/>
            <person name="Li Y.H."/>
            <person name="Zhan D.L."/>
            <person name="Shen Y.T."/>
            <person name="Niu Q.F."/>
            <person name="Chang L."/>
            <person name="Qiu J."/>
            <person name="Zhao L."/>
            <person name="Xie H.B."/>
            <person name="Fu W.Y."/>
            <person name="Jin J."/>
            <person name="Li X.W."/>
            <person name="Jiao Y."/>
            <person name="Zhou C.C."/>
            <person name="Tu T."/>
            <person name="Chai C.Y."/>
            <person name="Gao J.L."/>
            <person name="Fan L.J."/>
            <person name="van de Weg E."/>
            <person name="Wang J.Y."/>
            <person name="Gao Z.S."/>
        </authorList>
    </citation>
    <scope>NUCLEOTIDE SEQUENCE [LARGE SCALE GENOMIC DNA]</scope>
    <source>
        <tissue evidence="4">Leaves</tissue>
    </source>
</reference>
<evidence type="ECO:0000256" key="2">
    <source>
        <dbReference type="ARBA" id="ARBA00022827"/>
    </source>
</evidence>
<dbReference type="GO" id="GO:0050660">
    <property type="term" value="F:flavin adenine dinucleotide binding"/>
    <property type="evidence" value="ECO:0007669"/>
    <property type="project" value="InterPro"/>
</dbReference>
<dbReference type="Gene3D" id="3.40.462.20">
    <property type="match status" value="1"/>
</dbReference>
<dbReference type="GO" id="GO:0016491">
    <property type="term" value="F:oxidoreductase activity"/>
    <property type="evidence" value="ECO:0007669"/>
    <property type="project" value="InterPro"/>
</dbReference>
<comment type="caution">
    <text evidence="4">The sequence shown here is derived from an EMBL/GenBank/DDBJ whole genome shotgun (WGS) entry which is preliminary data.</text>
</comment>
<dbReference type="Gene3D" id="3.30.465.10">
    <property type="match status" value="1"/>
</dbReference>
<dbReference type="InterPro" id="IPR016169">
    <property type="entry name" value="FAD-bd_PCMH_sub2"/>
</dbReference>
<dbReference type="PANTHER" id="PTHR32448">
    <property type="entry name" value="OS08G0158400 PROTEIN"/>
    <property type="match status" value="1"/>
</dbReference>
<sequence length="231" mass="26499">MDQSFPELGLQSQDCIEISWIESVLYWSNYPNGTSLDVLLDRQPESEKFLKKKSDYVQNPISKMGLEGIWKKMMELQKPVLTFNPYGGKMGEIPEFETPFPHRAGNIYKIQYSVNWKEEGSEASNQNLDRIRTPYEYMTPHVSMSPRGSYLNYRDVDLGINGVGNATFSEASVWGTKYFKGNFDRLVEIKTLVDPDNFFRYEQSIPSLAAWTNGKVEPALNAREPSRLLKG</sequence>
<protein>
    <submittedName>
        <fullName evidence="4">Reticuline oxidase-like protein</fullName>
    </submittedName>
</protein>
<dbReference type="Proteomes" id="UP000516437">
    <property type="component" value="Chromosome 2"/>
</dbReference>
<keyword evidence="2" id="KW-0274">FAD</keyword>
<proteinExistence type="predicted"/>
<accession>A0A6A1WGU4</accession>
<dbReference type="OrthoDB" id="407275at2759"/>
<dbReference type="EMBL" id="RXIC02000020">
    <property type="protein sequence ID" value="KAB1222878.1"/>
    <property type="molecule type" value="Genomic_DNA"/>
</dbReference>
<organism evidence="4 5">
    <name type="scientific">Morella rubra</name>
    <name type="common">Chinese bayberry</name>
    <dbReference type="NCBI Taxonomy" id="262757"/>
    <lineage>
        <taxon>Eukaryota</taxon>
        <taxon>Viridiplantae</taxon>
        <taxon>Streptophyta</taxon>
        <taxon>Embryophyta</taxon>
        <taxon>Tracheophyta</taxon>
        <taxon>Spermatophyta</taxon>
        <taxon>Magnoliopsida</taxon>
        <taxon>eudicotyledons</taxon>
        <taxon>Gunneridae</taxon>
        <taxon>Pentapetalae</taxon>
        <taxon>rosids</taxon>
        <taxon>fabids</taxon>
        <taxon>Fagales</taxon>
        <taxon>Myricaceae</taxon>
        <taxon>Morella</taxon>
    </lineage>
</organism>
<evidence type="ECO:0000313" key="4">
    <source>
        <dbReference type="EMBL" id="KAB1222878.1"/>
    </source>
</evidence>
<feature type="domain" description="Berberine/berberine-like" evidence="3">
    <location>
        <begin position="149"/>
        <end position="206"/>
    </location>
</feature>
<evidence type="ECO:0000256" key="1">
    <source>
        <dbReference type="ARBA" id="ARBA00022630"/>
    </source>
</evidence>
<keyword evidence="1" id="KW-0285">Flavoprotein</keyword>
<dbReference type="AlphaFoldDB" id="A0A6A1WGU4"/>
<gene>
    <name evidence="4" type="ORF">CJ030_MR2G013632</name>
</gene>
<keyword evidence="5" id="KW-1185">Reference proteome</keyword>
<dbReference type="Pfam" id="PF08031">
    <property type="entry name" value="BBE"/>
    <property type="match status" value="1"/>
</dbReference>
<evidence type="ECO:0000259" key="3">
    <source>
        <dbReference type="Pfam" id="PF08031"/>
    </source>
</evidence>
<evidence type="ECO:0000313" key="5">
    <source>
        <dbReference type="Proteomes" id="UP000516437"/>
    </source>
</evidence>